<dbReference type="InterPro" id="IPR016130">
    <property type="entry name" value="Tyr_Pase_AS"/>
</dbReference>
<evidence type="ECO:0000256" key="1">
    <source>
        <dbReference type="ARBA" id="ARBA00009649"/>
    </source>
</evidence>
<reference evidence="4 5" key="1">
    <citation type="submission" date="2023-04" db="EMBL/GenBank/DDBJ databases">
        <title>Genome of Basidiobolus ranarum AG-B5.</title>
        <authorList>
            <person name="Stajich J.E."/>
            <person name="Carter-House D."/>
            <person name="Gryganskyi A."/>
        </authorList>
    </citation>
    <scope>NUCLEOTIDE SEQUENCE [LARGE SCALE GENOMIC DNA]</scope>
    <source>
        <strain evidence="4 5">AG-B5</strain>
    </source>
</reference>
<dbReference type="Proteomes" id="UP001479436">
    <property type="component" value="Unassembled WGS sequence"/>
</dbReference>
<dbReference type="SMART" id="SM00404">
    <property type="entry name" value="PTPc_motif"/>
    <property type="match status" value="1"/>
</dbReference>
<dbReference type="SMART" id="SM00194">
    <property type="entry name" value="PTPc"/>
    <property type="match status" value="1"/>
</dbReference>
<accession>A0ABR2WFX4</accession>
<comment type="similarity">
    <text evidence="1">Belongs to the protein-tyrosine phosphatase family. Non-receptor class subfamily.</text>
</comment>
<protein>
    <submittedName>
        <fullName evidence="4">Tyrosine protein phosphatase 1</fullName>
        <ecNumber evidence="4">3.1.3.48</ecNumber>
    </submittedName>
</protein>
<dbReference type="PROSITE" id="PS00383">
    <property type="entry name" value="TYR_PHOSPHATASE_1"/>
    <property type="match status" value="1"/>
</dbReference>
<proteinExistence type="inferred from homology"/>
<dbReference type="PANTHER" id="PTHR19134">
    <property type="entry name" value="RECEPTOR-TYPE TYROSINE-PROTEIN PHOSPHATASE"/>
    <property type="match status" value="1"/>
</dbReference>
<dbReference type="EC" id="3.1.3.48" evidence="4"/>
<comment type="caution">
    <text evidence="4">The sequence shown here is derived from an EMBL/GenBank/DDBJ whole genome shotgun (WGS) entry which is preliminary data.</text>
</comment>
<dbReference type="InterPro" id="IPR000242">
    <property type="entry name" value="PTP_cat"/>
</dbReference>
<keyword evidence="5" id="KW-1185">Reference proteome</keyword>
<evidence type="ECO:0000313" key="5">
    <source>
        <dbReference type="Proteomes" id="UP001479436"/>
    </source>
</evidence>
<dbReference type="InterPro" id="IPR000387">
    <property type="entry name" value="Tyr_Pase_dom"/>
</dbReference>
<gene>
    <name evidence="4" type="primary">PTP1_3</name>
    <name evidence="4" type="ORF">K7432_015602</name>
</gene>
<dbReference type="Pfam" id="PF00102">
    <property type="entry name" value="Y_phosphatase"/>
    <property type="match status" value="1"/>
</dbReference>
<evidence type="ECO:0000259" key="2">
    <source>
        <dbReference type="PROSITE" id="PS50055"/>
    </source>
</evidence>
<evidence type="ECO:0000313" key="4">
    <source>
        <dbReference type="EMBL" id="KAK9760400.1"/>
    </source>
</evidence>
<name>A0ABR2WFX4_9FUNG</name>
<dbReference type="InterPro" id="IPR050348">
    <property type="entry name" value="Protein-Tyr_Phosphatase"/>
</dbReference>
<feature type="domain" description="Tyrosine specific protein phosphatases" evidence="3">
    <location>
        <begin position="235"/>
        <end position="322"/>
    </location>
</feature>
<dbReference type="PANTHER" id="PTHR19134:SF449">
    <property type="entry name" value="TYROSINE-PROTEIN PHOSPHATASE 1"/>
    <property type="match status" value="1"/>
</dbReference>
<dbReference type="SUPFAM" id="SSF52799">
    <property type="entry name" value="(Phosphotyrosine protein) phosphatases II"/>
    <property type="match status" value="1"/>
</dbReference>
<dbReference type="CDD" id="cd00047">
    <property type="entry name" value="PTPc"/>
    <property type="match status" value="1"/>
</dbReference>
<dbReference type="EMBL" id="JASJQH010002176">
    <property type="protein sequence ID" value="KAK9760400.1"/>
    <property type="molecule type" value="Genomic_DNA"/>
</dbReference>
<evidence type="ECO:0000259" key="3">
    <source>
        <dbReference type="PROSITE" id="PS50056"/>
    </source>
</evidence>
<dbReference type="PROSITE" id="PS50056">
    <property type="entry name" value="TYR_PHOSPHATASE_2"/>
    <property type="match status" value="1"/>
</dbReference>
<dbReference type="PRINTS" id="PR00700">
    <property type="entry name" value="PRTYPHPHTASE"/>
</dbReference>
<feature type="domain" description="Tyrosine-protein phosphatase" evidence="2">
    <location>
        <begin position="42"/>
        <end position="331"/>
    </location>
</feature>
<dbReference type="InterPro" id="IPR029021">
    <property type="entry name" value="Prot-tyrosine_phosphatase-like"/>
</dbReference>
<dbReference type="Gene3D" id="3.90.190.10">
    <property type="entry name" value="Protein tyrosine phosphatase superfamily"/>
    <property type="match status" value="1"/>
</dbReference>
<dbReference type="PROSITE" id="PS50055">
    <property type="entry name" value="TYR_PHOSPHATASE_PTP"/>
    <property type="match status" value="1"/>
</dbReference>
<keyword evidence="4" id="KW-0378">Hydrolase</keyword>
<organism evidence="4 5">
    <name type="scientific">Basidiobolus ranarum</name>
    <dbReference type="NCBI Taxonomy" id="34480"/>
    <lineage>
        <taxon>Eukaryota</taxon>
        <taxon>Fungi</taxon>
        <taxon>Fungi incertae sedis</taxon>
        <taxon>Zoopagomycota</taxon>
        <taxon>Entomophthoromycotina</taxon>
        <taxon>Basidiobolomycetes</taxon>
        <taxon>Basidiobolales</taxon>
        <taxon>Basidiobolaceae</taxon>
        <taxon>Basidiobolus</taxon>
    </lineage>
</organism>
<dbReference type="GO" id="GO:0004725">
    <property type="term" value="F:protein tyrosine phosphatase activity"/>
    <property type="evidence" value="ECO:0007669"/>
    <property type="project" value="UniProtKB-EC"/>
</dbReference>
<sequence length="340" mass="39047">MISYHSLLIWLLSKRLYLSNMSLPRFLQEVTTSNSKLSSRVLAGKYAKINEIENTNLKGWETPAHPYCVLEALKESNLPKNRYSDIIPYDRNRIKLQEVRSNMTDYINASYVAVPNSDREYIATQGPKPNTIGDFWQMVWEQRSRVIVMLTKVEESGRIKCEPYWPTTTQACLNFPEFGLTISMLEEKYIADDNCIVRVLRLKRSTPSQDGVQELTVTQYHTLDWPDHGVQSHPQSILDLIKLSNQEQKKYELDSQANGFKCGPVVVHCSAGCGRTGTFCTIDTALSLLPKLEDDSIDIIFGIVMKFREQRRIMVQTAKQYEFCYVALLTELLSRNKSSH</sequence>
<dbReference type="InterPro" id="IPR003595">
    <property type="entry name" value="Tyr_Pase_cat"/>
</dbReference>